<dbReference type="Proteomes" id="UP000267128">
    <property type="component" value="Unassembled WGS sequence"/>
</dbReference>
<dbReference type="AlphaFoldDB" id="A0A3N0CQN3"/>
<evidence type="ECO:0000256" key="5">
    <source>
        <dbReference type="ARBA" id="ARBA00022963"/>
    </source>
</evidence>
<keyword evidence="10" id="KW-1185">Reference proteome</keyword>
<dbReference type="GO" id="GO:0004630">
    <property type="term" value="F:phospholipase D activity"/>
    <property type="evidence" value="ECO:0007669"/>
    <property type="project" value="UniProtKB-EC"/>
</dbReference>
<organism evidence="9 10">
    <name type="scientific">Nocardioides marmoriginsengisoli</name>
    <dbReference type="NCBI Taxonomy" id="661483"/>
    <lineage>
        <taxon>Bacteria</taxon>
        <taxon>Bacillati</taxon>
        <taxon>Actinomycetota</taxon>
        <taxon>Actinomycetes</taxon>
        <taxon>Propionibacteriales</taxon>
        <taxon>Nocardioidaceae</taxon>
        <taxon>Nocardioides</taxon>
    </lineage>
</organism>
<evidence type="ECO:0000256" key="3">
    <source>
        <dbReference type="ARBA" id="ARBA00012027"/>
    </source>
</evidence>
<evidence type="ECO:0000256" key="7">
    <source>
        <dbReference type="SAM" id="MobiDB-lite"/>
    </source>
</evidence>
<dbReference type="Gene3D" id="3.30.870.10">
    <property type="entry name" value="Endonuclease Chain A"/>
    <property type="match status" value="2"/>
</dbReference>
<feature type="region of interest" description="Disordered" evidence="7">
    <location>
        <begin position="89"/>
        <end position="124"/>
    </location>
</feature>
<dbReference type="SUPFAM" id="SSF56024">
    <property type="entry name" value="Phospholipase D/nuclease"/>
    <property type="match status" value="2"/>
</dbReference>
<evidence type="ECO:0000256" key="6">
    <source>
        <dbReference type="ARBA" id="ARBA00023098"/>
    </source>
</evidence>
<accession>A0A3N0CQN3</accession>
<evidence type="ECO:0000256" key="4">
    <source>
        <dbReference type="ARBA" id="ARBA00022801"/>
    </source>
</evidence>
<dbReference type="PANTHER" id="PTHR43856:SF1">
    <property type="entry name" value="MITOCHONDRIAL CARDIOLIPIN HYDROLASE"/>
    <property type="match status" value="1"/>
</dbReference>
<proteinExistence type="inferred from homology"/>
<dbReference type="EMBL" id="RJSE01000002">
    <property type="protein sequence ID" value="RNL65768.1"/>
    <property type="molecule type" value="Genomic_DNA"/>
</dbReference>
<comment type="similarity">
    <text evidence="2">Belongs to the phospholipase D family.</text>
</comment>
<dbReference type="OrthoDB" id="3740959at2"/>
<protein>
    <recommendedName>
        <fullName evidence="3">phospholipase D</fullName>
        <ecNumber evidence="3">3.1.4.4</ecNumber>
    </recommendedName>
</protein>
<dbReference type="InterPro" id="IPR025202">
    <property type="entry name" value="PLD-like_dom"/>
</dbReference>
<keyword evidence="6" id="KW-0443">Lipid metabolism</keyword>
<dbReference type="EC" id="3.1.4.4" evidence="3"/>
<dbReference type="GO" id="GO:0016891">
    <property type="term" value="F:RNA endonuclease activity producing 5'-phosphomonoesters, hydrolytic mechanism"/>
    <property type="evidence" value="ECO:0007669"/>
    <property type="project" value="TreeGrafter"/>
</dbReference>
<name>A0A3N0CQN3_9ACTN</name>
<evidence type="ECO:0000313" key="9">
    <source>
        <dbReference type="EMBL" id="RNL65768.1"/>
    </source>
</evidence>
<dbReference type="InterPro" id="IPR051406">
    <property type="entry name" value="PLD_domain"/>
</dbReference>
<reference evidence="9 10" key="1">
    <citation type="submission" date="2018-11" db="EMBL/GenBank/DDBJ databases">
        <authorList>
            <person name="Li F."/>
        </authorList>
    </citation>
    <scope>NUCLEOTIDE SEQUENCE [LARGE SCALE GENOMIC DNA]</scope>
    <source>
        <strain evidence="9 10">Gsoil 097</strain>
    </source>
</reference>
<feature type="domain" description="Phospholipase D-like" evidence="8">
    <location>
        <begin position="254"/>
        <end position="388"/>
    </location>
</feature>
<keyword evidence="4" id="KW-0378">Hydrolase</keyword>
<dbReference type="Pfam" id="PF13091">
    <property type="entry name" value="PLDc_2"/>
    <property type="match status" value="2"/>
</dbReference>
<evidence type="ECO:0000256" key="2">
    <source>
        <dbReference type="ARBA" id="ARBA00008664"/>
    </source>
</evidence>
<dbReference type="Pfam" id="PF17963">
    <property type="entry name" value="Big_9"/>
    <property type="match status" value="1"/>
</dbReference>
<dbReference type="CDD" id="cd00138">
    <property type="entry name" value="PLDc_SF"/>
    <property type="match status" value="1"/>
</dbReference>
<evidence type="ECO:0000313" key="10">
    <source>
        <dbReference type="Proteomes" id="UP000267128"/>
    </source>
</evidence>
<comment type="caution">
    <text evidence="9">The sequence shown here is derived from an EMBL/GenBank/DDBJ whole genome shotgun (WGS) entry which is preliminary data.</text>
</comment>
<evidence type="ECO:0000256" key="1">
    <source>
        <dbReference type="ARBA" id="ARBA00000798"/>
    </source>
</evidence>
<feature type="compositionally biased region" description="Low complexity" evidence="7">
    <location>
        <begin position="89"/>
        <end position="103"/>
    </location>
</feature>
<comment type="catalytic activity">
    <reaction evidence="1">
        <text>a 1,2-diacyl-sn-glycero-3-phosphocholine + H2O = a 1,2-diacyl-sn-glycero-3-phosphate + choline + H(+)</text>
        <dbReference type="Rhea" id="RHEA:14445"/>
        <dbReference type="ChEBI" id="CHEBI:15354"/>
        <dbReference type="ChEBI" id="CHEBI:15377"/>
        <dbReference type="ChEBI" id="CHEBI:15378"/>
        <dbReference type="ChEBI" id="CHEBI:57643"/>
        <dbReference type="ChEBI" id="CHEBI:58608"/>
        <dbReference type="EC" id="3.1.4.4"/>
    </reaction>
</comment>
<feature type="domain" description="Phospholipase D-like" evidence="8">
    <location>
        <begin position="443"/>
        <end position="574"/>
    </location>
</feature>
<dbReference type="PANTHER" id="PTHR43856">
    <property type="entry name" value="CARDIOLIPIN HYDROLASE"/>
    <property type="match status" value="1"/>
</dbReference>
<sequence>MPNSVSVPMILRTVMRREYAALHTCAAAGPPRGTDHVTFDVARNRYDEWEHLLLRTGTARRAGTVLTTIALLLAALVLSGLGAQAGAVEQPAAPDSSPAAAAVDEPDPGTVNKPTTGGPLTANPDNATIQAFSAKLVTVLANDVCNNATPCSRASLTAMTATNPPGWTVLVENGRLKVFVPSGTMAGYYQVPYTITDLSGSSSSYLRVRVTLPPTPGHYNPPQGSKFSHAFQRDANGRIKSHIIRTINSVPRGGQIRVMSWSFASPGYLKALVAAKNRGVSVQIVLAARNTRFNSDFGKLQKAFGGTRYKKHPLRGSWVYKCYRSCRGSGGTMHAKTFLFSQAYNTRWITMSGSGNFTDFAAQGQWNQLYTTTNDKAVYDAVLKVFMQMKYDRPQRPRQLTLNFPNTTYFFTPLYTFAPKADFVYNALRGVTCKGATTPGGRTKIRIAMYVWRDNRGDWMARQVRKLWNEGCDVRIIYAIMGNRNKAILYSPKGRGRIPMRQTLQVDEDHRPVWYLHQKYVAIGGRIGASTKDFQVYQGSFNFSDLGMRSDENMQRVQGYVNYKPYITDFNQVWRQRETRAPNPNSYVLQLERLGTGRYKYMEPN</sequence>
<gene>
    <name evidence="9" type="ORF">EFK50_01600</name>
</gene>
<keyword evidence="5" id="KW-0442">Lipid degradation</keyword>
<evidence type="ECO:0000259" key="8">
    <source>
        <dbReference type="Pfam" id="PF13091"/>
    </source>
</evidence>
<dbReference type="GO" id="GO:0016042">
    <property type="term" value="P:lipid catabolic process"/>
    <property type="evidence" value="ECO:0007669"/>
    <property type="project" value="UniProtKB-KW"/>
</dbReference>